<dbReference type="Proteomes" id="UP000182624">
    <property type="component" value="Unassembled WGS sequence"/>
</dbReference>
<evidence type="ECO:0000313" key="2">
    <source>
        <dbReference type="Proteomes" id="UP000182624"/>
    </source>
</evidence>
<reference evidence="2" key="1">
    <citation type="submission" date="2016-10" db="EMBL/GenBank/DDBJ databases">
        <authorList>
            <person name="Varghese N."/>
            <person name="Submissions S."/>
        </authorList>
    </citation>
    <scope>NUCLEOTIDE SEQUENCE [LARGE SCALE GENOMIC DNA]</scope>
    <source>
        <strain evidence="2">P18</strain>
    </source>
</reference>
<dbReference type="Pfam" id="PF00491">
    <property type="entry name" value="Arginase"/>
    <property type="match status" value="1"/>
</dbReference>
<dbReference type="GO" id="GO:0008783">
    <property type="term" value="F:agmatinase activity"/>
    <property type="evidence" value="ECO:0007669"/>
    <property type="project" value="TreeGrafter"/>
</dbReference>
<dbReference type="PANTHER" id="PTHR11358">
    <property type="entry name" value="ARGINASE/AGMATINASE"/>
    <property type="match status" value="1"/>
</dbReference>
<gene>
    <name evidence="1" type="ORF">SAMN04487928_13421</name>
</gene>
<keyword evidence="2" id="KW-1185">Reference proteome</keyword>
<protein>
    <submittedName>
        <fullName evidence="1">Arginase family protein</fullName>
    </submittedName>
</protein>
<accession>A0A1I5XLD2</accession>
<dbReference type="Gene3D" id="3.40.800.10">
    <property type="entry name" value="Ureohydrolase domain"/>
    <property type="match status" value="1"/>
</dbReference>
<dbReference type="PANTHER" id="PTHR11358:SF41">
    <property type="entry name" value="ARGINASE"/>
    <property type="match status" value="1"/>
</dbReference>
<dbReference type="AlphaFoldDB" id="A0A1I5XLD2"/>
<dbReference type="SUPFAM" id="SSF52768">
    <property type="entry name" value="Arginase/deacetylase"/>
    <property type="match status" value="1"/>
</dbReference>
<dbReference type="InterPro" id="IPR023696">
    <property type="entry name" value="Ureohydrolase_dom_sf"/>
</dbReference>
<dbReference type="RefSeq" id="WP_074891276.1">
    <property type="nucleotide sequence ID" value="NZ_FOXO01000034.1"/>
</dbReference>
<dbReference type="InterPro" id="IPR006035">
    <property type="entry name" value="Ureohydrolase"/>
</dbReference>
<proteinExistence type="predicted"/>
<dbReference type="GO" id="GO:0046872">
    <property type="term" value="F:metal ion binding"/>
    <property type="evidence" value="ECO:0007669"/>
    <property type="project" value="InterPro"/>
</dbReference>
<organism evidence="1 2">
    <name type="scientific">Butyrivibrio proteoclasticus</name>
    <dbReference type="NCBI Taxonomy" id="43305"/>
    <lineage>
        <taxon>Bacteria</taxon>
        <taxon>Bacillati</taxon>
        <taxon>Bacillota</taxon>
        <taxon>Clostridia</taxon>
        <taxon>Lachnospirales</taxon>
        <taxon>Lachnospiraceae</taxon>
        <taxon>Butyrivibrio</taxon>
    </lineage>
</organism>
<dbReference type="OrthoDB" id="9805406at2"/>
<dbReference type="GO" id="GO:0033389">
    <property type="term" value="P:putrescine biosynthetic process from arginine, via agmatine"/>
    <property type="evidence" value="ECO:0007669"/>
    <property type="project" value="TreeGrafter"/>
</dbReference>
<name>A0A1I5XLD2_9FIRM</name>
<sequence>MKAEFTVFNFSGIYDKESFYRRDKGSSFCGKVLDLKDISGTNCLCDDGTMADIKKVIADAESVHFIDSGNYHYMSALMLEMVKEPFSLVVLDHHPDMQPSMFGDILSCGSWVKDVLDNNPNVRDVHIIGADRKLVEELDESDRHKVHFYDREEVVVSAIGSNSCEQGFVIKLPETDYPVYFSLDKDIIAKECLETNWDQGEFADLEVLEFTRALLKEKNVIGVDICGECALDQEGIDFEKEVAKNDQFNRAILELIITNHSVNVN</sequence>
<dbReference type="EMBL" id="FOXO01000034">
    <property type="protein sequence ID" value="SFQ32781.1"/>
    <property type="molecule type" value="Genomic_DNA"/>
</dbReference>
<evidence type="ECO:0000313" key="1">
    <source>
        <dbReference type="EMBL" id="SFQ32781.1"/>
    </source>
</evidence>